<proteinExistence type="predicted"/>
<gene>
    <name evidence="1" type="ORF">RPERSI_LOCUS18876</name>
</gene>
<sequence>DEDLEGYRCKFNCIDKTIKSEVMNMKFDELNQKNEYCNISDDEKRAIVGIDNHWWNESEIEIDQMLLTLRNDINGRS</sequence>
<feature type="non-terminal residue" evidence="1">
    <location>
        <position position="1"/>
    </location>
</feature>
<dbReference type="Proteomes" id="UP000789920">
    <property type="component" value="Unassembled WGS sequence"/>
</dbReference>
<protein>
    <submittedName>
        <fullName evidence="1">16779_t:CDS:1</fullName>
    </submittedName>
</protein>
<comment type="caution">
    <text evidence="1">The sequence shown here is derived from an EMBL/GenBank/DDBJ whole genome shotgun (WGS) entry which is preliminary data.</text>
</comment>
<evidence type="ECO:0000313" key="1">
    <source>
        <dbReference type="EMBL" id="CAG8789371.1"/>
    </source>
</evidence>
<reference evidence="1" key="1">
    <citation type="submission" date="2021-06" db="EMBL/GenBank/DDBJ databases">
        <authorList>
            <person name="Kallberg Y."/>
            <person name="Tangrot J."/>
            <person name="Rosling A."/>
        </authorList>
    </citation>
    <scope>NUCLEOTIDE SEQUENCE</scope>
    <source>
        <strain evidence="1">MA461A</strain>
    </source>
</reference>
<dbReference type="EMBL" id="CAJVQC010050663">
    <property type="protein sequence ID" value="CAG8789371.1"/>
    <property type="molecule type" value="Genomic_DNA"/>
</dbReference>
<evidence type="ECO:0000313" key="2">
    <source>
        <dbReference type="Proteomes" id="UP000789920"/>
    </source>
</evidence>
<keyword evidence="2" id="KW-1185">Reference proteome</keyword>
<accession>A0ACA9REU2</accession>
<feature type="non-terminal residue" evidence="1">
    <location>
        <position position="77"/>
    </location>
</feature>
<organism evidence="1 2">
    <name type="scientific">Racocetra persica</name>
    <dbReference type="NCBI Taxonomy" id="160502"/>
    <lineage>
        <taxon>Eukaryota</taxon>
        <taxon>Fungi</taxon>
        <taxon>Fungi incertae sedis</taxon>
        <taxon>Mucoromycota</taxon>
        <taxon>Glomeromycotina</taxon>
        <taxon>Glomeromycetes</taxon>
        <taxon>Diversisporales</taxon>
        <taxon>Gigasporaceae</taxon>
        <taxon>Racocetra</taxon>
    </lineage>
</organism>
<name>A0ACA9REU2_9GLOM</name>